<feature type="compositionally biased region" description="Low complexity" evidence="1">
    <location>
        <begin position="157"/>
        <end position="174"/>
    </location>
</feature>
<dbReference type="Proteomes" id="UP001295469">
    <property type="component" value="Chromosome C05"/>
</dbReference>
<feature type="compositionally biased region" description="Low complexity" evidence="1">
    <location>
        <begin position="40"/>
        <end position="52"/>
    </location>
</feature>
<dbReference type="AlphaFoldDB" id="A0A816L530"/>
<name>A0A816L530_BRANA</name>
<keyword evidence="2" id="KW-0812">Transmembrane</keyword>
<evidence type="ECO:0000256" key="2">
    <source>
        <dbReference type="SAM" id="Phobius"/>
    </source>
</evidence>
<accession>A0A816L530</accession>
<keyword evidence="2" id="KW-1133">Transmembrane helix</keyword>
<feature type="region of interest" description="Disordered" evidence="1">
    <location>
        <begin position="37"/>
        <end position="181"/>
    </location>
</feature>
<dbReference type="InterPro" id="IPR040277">
    <property type="entry name" value="Os04g0629400-like"/>
</dbReference>
<feature type="compositionally biased region" description="Pro residues" evidence="1">
    <location>
        <begin position="69"/>
        <end position="79"/>
    </location>
</feature>
<feature type="transmembrane region" description="Helical" evidence="2">
    <location>
        <begin position="12"/>
        <end position="30"/>
    </location>
</feature>
<gene>
    <name evidence="3" type="ORF">DARMORV10_C05P41370.1</name>
</gene>
<sequence length="181" mass="18781">MLCYVGKATKIFIFIVTVVVVIGLVVGFGIHRRNSHHCSGDYCSSPTDSSSSELFKRTGPSSPASPFITPFPNPNPNPPLLGYSPPALPDSSASPNPSVPITPILPAPIVNSSSPPPPSNQNPPPQLPPPPPDSDITTTPPPPASSQISIAPPPPTLELTSPPLNPPTSVVNTPAPGMRSW</sequence>
<dbReference type="EMBL" id="HG994369">
    <property type="protein sequence ID" value="CAF1931366.1"/>
    <property type="molecule type" value="Genomic_DNA"/>
</dbReference>
<reference evidence="3" key="1">
    <citation type="submission" date="2021-01" db="EMBL/GenBank/DDBJ databases">
        <authorList>
            <consortium name="Genoscope - CEA"/>
            <person name="William W."/>
        </authorList>
    </citation>
    <scope>NUCLEOTIDE SEQUENCE</scope>
</reference>
<evidence type="ECO:0000313" key="3">
    <source>
        <dbReference type="EMBL" id="CAF1931366.1"/>
    </source>
</evidence>
<protein>
    <submittedName>
        <fullName evidence="3">(rape) hypothetical protein</fullName>
    </submittedName>
</protein>
<dbReference type="PANTHER" id="PTHR36036:SF1">
    <property type="entry name" value="PROLINE-RICH FAMILY PROTEIN"/>
    <property type="match status" value="1"/>
</dbReference>
<evidence type="ECO:0000256" key="1">
    <source>
        <dbReference type="SAM" id="MobiDB-lite"/>
    </source>
</evidence>
<feature type="compositionally biased region" description="Pro residues" evidence="1">
    <location>
        <begin position="97"/>
        <end position="106"/>
    </location>
</feature>
<organism evidence="3">
    <name type="scientific">Brassica napus</name>
    <name type="common">Rape</name>
    <dbReference type="NCBI Taxonomy" id="3708"/>
    <lineage>
        <taxon>Eukaryota</taxon>
        <taxon>Viridiplantae</taxon>
        <taxon>Streptophyta</taxon>
        <taxon>Embryophyta</taxon>
        <taxon>Tracheophyta</taxon>
        <taxon>Spermatophyta</taxon>
        <taxon>Magnoliopsida</taxon>
        <taxon>eudicotyledons</taxon>
        <taxon>Gunneridae</taxon>
        <taxon>Pentapetalae</taxon>
        <taxon>rosids</taxon>
        <taxon>malvids</taxon>
        <taxon>Brassicales</taxon>
        <taxon>Brassicaceae</taxon>
        <taxon>Brassiceae</taxon>
        <taxon>Brassica</taxon>
    </lineage>
</organism>
<dbReference type="PANTHER" id="PTHR36036">
    <property type="entry name" value="PROLINE-RICH FAMILY PROTEIN"/>
    <property type="match status" value="1"/>
</dbReference>
<keyword evidence="2" id="KW-0472">Membrane</keyword>
<proteinExistence type="predicted"/>
<feature type="compositionally biased region" description="Pro residues" evidence="1">
    <location>
        <begin position="114"/>
        <end position="144"/>
    </location>
</feature>